<gene>
    <name evidence="1" type="ORF">PL8927_720332</name>
</gene>
<dbReference type="Proteomes" id="UP000184550">
    <property type="component" value="Unassembled WGS sequence"/>
</dbReference>
<evidence type="ECO:0000313" key="2">
    <source>
        <dbReference type="Proteomes" id="UP000184550"/>
    </source>
</evidence>
<proteinExistence type="predicted"/>
<keyword evidence="2" id="KW-1185">Reference proteome</keyword>
<dbReference type="EMBL" id="CZCU02000149">
    <property type="protein sequence ID" value="VXD22002.1"/>
    <property type="molecule type" value="Genomic_DNA"/>
</dbReference>
<dbReference type="AlphaFoldDB" id="A0A7Z9BXW2"/>
<organism evidence="1 2">
    <name type="scientific">Planktothrix serta PCC 8927</name>
    <dbReference type="NCBI Taxonomy" id="671068"/>
    <lineage>
        <taxon>Bacteria</taxon>
        <taxon>Bacillati</taxon>
        <taxon>Cyanobacteriota</taxon>
        <taxon>Cyanophyceae</taxon>
        <taxon>Oscillatoriophycideae</taxon>
        <taxon>Oscillatoriales</taxon>
        <taxon>Microcoleaceae</taxon>
        <taxon>Planktothrix</taxon>
    </lineage>
</organism>
<comment type="caution">
    <text evidence="1">The sequence shown here is derived from an EMBL/GenBank/DDBJ whole genome shotgun (WGS) entry which is preliminary data.</text>
</comment>
<name>A0A7Z9BXW2_9CYAN</name>
<protein>
    <submittedName>
        <fullName evidence="1">Uncharacterized protein</fullName>
    </submittedName>
</protein>
<accession>A0A7Z9BXW2</accession>
<evidence type="ECO:0000313" key="1">
    <source>
        <dbReference type="EMBL" id="VXD22002.1"/>
    </source>
</evidence>
<sequence>MTPYKYYLSRREVCQGLTQFWKNYNRVRVRDRDRDRDRGRFR</sequence>
<reference evidence="1" key="1">
    <citation type="submission" date="2019-10" db="EMBL/GenBank/DDBJ databases">
        <authorList>
            <consortium name="Genoscope - CEA"/>
            <person name="William W."/>
        </authorList>
    </citation>
    <scope>NUCLEOTIDE SEQUENCE [LARGE SCALE GENOMIC DNA]</scope>
    <source>
        <strain evidence="1">BBR_PRJEB10992</strain>
    </source>
</reference>